<keyword evidence="12" id="KW-0472">Membrane</keyword>
<dbReference type="PANTHER" id="PTHR32444">
    <property type="entry name" value="BULB-TYPE LECTIN DOMAIN-CONTAINING PROTEIN"/>
    <property type="match status" value="1"/>
</dbReference>
<dbReference type="Pfam" id="PF07714">
    <property type="entry name" value="PK_Tyr_Ser-Thr"/>
    <property type="match status" value="1"/>
</dbReference>
<dbReference type="GO" id="GO:0106310">
    <property type="term" value="F:protein serine kinase activity"/>
    <property type="evidence" value="ECO:0007669"/>
    <property type="project" value="RHEA"/>
</dbReference>
<comment type="caution">
    <text evidence="17">The sequence shown here is derived from an EMBL/GenBank/DDBJ whole genome shotgun (WGS) entry which is preliminary data.</text>
</comment>
<feature type="signal peptide" evidence="13">
    <location>
        <begin position="1"/>
        <end position="31"/>
    </location>
</feature>
<evidence type="ECO:0000256" key="5">
    <source>
        <dbReference type="ARBA" id="ARBA00022777"/>
    </source>
</evidence>
<dbReference type="InterPro" id="IPR036426">
    <property type="entry name" value="Bulb-type_lectin_dom_sf"/>
</dbReference>
<dbReference type="SUPFAM" id="SSF51110">
    <property type="entry name" value="alpha-D-mannose-specific plant lectins"/>
    <property type="match status" value="1"/>
</dbReference>
<dbReference type="AlphaFoldDB" id="A0A328D3T7"/>
<evidence type="ECO:0000256" key="1">
    <source>
        <dbReference type="ARBA" id="ARBA00022527"/>
    </source>
</evidence>
<keyword evidence="8" id="KW-0325">Glycoprotein</keyword>
<dbReference type="PROSITE" id="PS50011">
    <property type="entry name" value="PROTEIN_KINASE_DOM"/>
    <property type="match status" value="1"/>
</dbReference>
<dbReference type="Pfam" id="PF00954">
    <property type="entry name" value="S_locus_glycop"/>
    <property type="match status" value="1"/>
</dbReference>
<comment type="catalytic activity">
    <reaction evidence="10 11">
        <text>L-seryl-[protein] + ATP = O-phospho-L-seryl-[protein] + ADP + H(+)</text>
        <dbReference type="Rhea" id="RHEA:17989"/>
        <dbReference type="Rhea" id="RHEA-COMP:9863"/>
        <dbReference type="Rhea" id="RHEA-COMP:11604"/>
        <dbReference type="ChEBI" id="CHEBI:15378"/>
        <dbReference type="ChEBI" id="CHEBI:29999"/>
        <dbReference type="ChEBI" id="CHEBI:30616"/>
        <dbReference type="ChEBI" id="CHEBI:83421"/>
        <dbReference type="ChEBI" id="CHEBI:456216"/>
        <dbReference type="EC" id="2.7.11.1"/>
    </reaction>
</comment>
<keyword evidence="4 11" id="KW-0547">Nucleotide-binding</keyword>
<proteinExistence type="inferred from homology"/>
<gene>
    <name evidence="17" type="ORF">DM860_002541</name>
</gene>
<evidence type="ECO:0000259" key="14">
    <source>
        <dbReference type="PROSITE" id="PS50011"/>
    </source>
</evidence>
<reference evidence="17 18" key="1">
    <citation type="submission" date="2018-06" db="EMBL/GenBank/DDBJ databases">
        <title>The Genome of Cuscuta australis (Dodder) Provides Insight into the Evolution of Plant Parasitism.</title>
        <authorList>
            <person name="Liu H."/>
        </authorList>
    </citation>
    <scope>NUCLEOTIDE SEQUENCE [LARGE SCALE GENOMIC DNA]</scope>
    <source>
        <strain evidence="18">cv. Yunnan</strain>
        <tissue evidence="17">Vines</tissue>
    </source>
</reference>
<dbReference type="InterPro" id="IPR001480">
    <property type="entry name" value="Bulb-type_lectin_dom"/>
</dbReference>
<dbReference type="Gene3D" id="3.30.200.20">
    <property type="entry name" value="Phosphorylase Kinase, domain 1"/>
    <property type="match status" value="1"/>
</dbReference>
<dbReference type="FunFam" id="3.30.200.20:FF:000195">
    <property type="entry name" value="G-type lectin S-receptor-like serine/threonine-protein kinase"/>
    <property type="match status" value="1"/>
</dbReference>
<evidence type="ECO:0000256" key="2">
    <source>
        <dbReference type="ARBA" id="ARBA00022679"/>
    </source>
</evidence>
<dbReference type="EC" id="2.7.11.1" evidence="11"/>
<evidence type="ECO:0000256" key="7">
    <source>
        <dbReference type="ARBA" id="ARBA00023157"/>
    </source>
</evidence>
<evidence type="ECO:0000313" key="17">
    <source>
        <dbReference type="EMBL" id="RAL38563.1"/>
    </source>
</evidence>
<dbReference type="InterPro" id="IPR003609">
    <property type="entry name" value="Pan_app"/>
</dbReference>
<dbReference type="InterPro" id="IPR001245">
    <property type="entry name" value="Ser-Thr/Tyr_kinase_cat_dom"/>
</dbReference>
<dbReference type="Pfam" id="PF08276">
    <property type="entry name" value="PAN_2"/>
    <property type="match status" value="1"/>
</dbReference>
<dbReference type="FunFam" id="2.90.10.10:FF:000004">
    <property type="entry name" value="G-type lectin S-receptor-like serine/threonine-protein kinase"/>
    <property type="match status" value="1"/>
</dbReference>
<evidence type="ECO:0000256" key="3">
    <source>
        <dbReference type="ARBA" id="ARBA00022729"/>
    </source>
</evidence>
<feature type="domain" description="Bulb-type lectin" evidence="15">
    <location>
        <begin position="34"/>
        <end position="159"/>
    </location>
</feature>
<keyword evidence="12" id="KW-1133">Transmembrane helix</keyword>
<dbReference type="SUPFAM" id="SSF56112">
    <property type="entry name" value="Protein kinase-like (PK-like)"/>
    <property type="match status" value="1"/>
</dbReference>
<evidence type="ECO:0000256" key="4">
    <source>
        <dbReference type="ARBA" id="ARBA00022741"/>
    </source>
</evidence>
<dbReference type="FunFam" id="1.10.510.10:FF:000060">
    <property type="entry name" value="G-type lectin S-receptor-like serine/threonine-protein kinase"/>
    <property type="match status" value="1"/>
</dbReference>
<keyword evidence="2 11" id="KW-0808">Transferase</keyword>
<dbReference type="Proteomes" id="UP000249390">
    <property type="component" value="Unassembled WGS sequence"/>
</dbReference>
<dbReference type="PANTHER" id="PTHR32444:SF183">
    <property type="entry name" value="APPLE DOMAIN-CONTAINING PROTEIN"/>
    <property type="match status" value="1"/>
</dbReference>
<sequence length="822" mass="92175">MVACISSTFFFFLLLLLPHLFPLLPFRQISCAKTDTVTATLSLRDGDGETAIVSSNGTFELGFFSPGQSRNRYVGIWYNSVSPRTVVWVANRQIPLNATSGVFRIVKPGSLVLLDGASNRTVWSINSSRSTRNPVAQLLDSGNLVFRDGDGEADFLWQSFDYPTDTYLPGMNIGRNLLTAHDIYLTSWKSSEDPGTGDYTYSMSLDGYPQNFIMKGSVVMYRSGPWTGSQFSGSPNSRKSPFYEIGFVFNQTEAYFTNQLLDSVLTRATLNPNGVLERTIWVPRTRGWTIYLTVPTDTCDTYKLCGANGQCSIQSSPLCGCLDRFVPKKPSDWVKGDWSGGCVRRMRLSCNGDGFLKYSGIKLPDTKNVWFNQTMTLQECNARCLKNCTCMAYSNLEVRNGCFMWFGDLLDIRLAAKEGQDIYIRLAAPELVSKLSSSEKKRKILTITLLPVAGVLMLTLVIVASYIRWRKHSEPKHEVRRMHNNESNNDEFELPLFDFSTLIKATDSFSAKSKIGEGGYGPVHKGMLDNGHEIAVKRLSKTSTQGHGEFKNEVLCIAKLQHRNLVRMLGCCIEGDDKLLVYEFMPNGSLDTFIFDEAQSRHLDWPKRFQIINGVARGLTYLHHDSRLRIIHRDLKASNILLDSNMEPKISDFGIARSFGGNEIEAKTNIIVGTYGYISPEYAARGLYSVKSDVFSFGVLVLEIVTGKRNTKFCHPDSDVNLVGHAWNLHRECRSIDLVEPHLRDTPSLSASEVLRSIHVALLCVQQRPEDRPSMSSVILMLNNEGVLPQCKQPGFFTEDNTTFYDKAESTNEITITSLVPR</sequence>
<evidence type="ECO:0000256" key="11">
    <source>
        <dbReference type="PIRNR" id="PIRNR000641"/>
    </source>
</evidence>
<evidence type="ECO:0000259" key="15">
    <source>
        <dbReference type="PROSITE" id="PS50927"/>
    </source>
</evidence>
<dbReference type="InterPro" id="IPR024171">
    <property type="entry name" value="SRK-like_kinase"/>
</dbReference>
<keyword evidence="1 11" id="KW-0723">Serine/threonine-protein kinase</keyword>
<evidence type="ECO:0000256" key="6">
    <source>
        <dbReference type="ARBA" id="ARBA00022840"/>
    </source>
</evidence>
<evidence type="ECO:0000256" key="12">
    <source>
        <dbReference type="SAM" id="Phobius"/>
    </source>
</evidence>
<dbReference type="InterPro" id="IPR008271">
    <property type="entry name" value="Ser/Thr_kinase_AS"/>
</dbReference>
<comment type="similarity">
    <text evidence="11">Belongs to the protein kinase superfamily. Ser/Thr protein kinase family.</text>
</comment>
<protein>
    <recommendedName>
        <fullName evidence="11">Receptor-like serine/threonine-protein kinase</fullName>
        <ecNumber evidence="11">2.7.11.1</ecNumber>
    </recommendedName>
</protein>
<keyword evidence="6 11" id="KW-0067">ATP-binding</keyword>
<dbReference type="SMART" id="SM00220">
    <property type="entry name" value="S_TKc"/>
    <property type="match status" value="1"/>
</dbReference>
<keyword evidence="12" id="KW-0812">Transmembrane</keyword>
<dbReference type="GO" id="GO:0004674">
    <property type="term" value="F:protein serine/threonine kinase activity"/>
    <property type="evidence" value="ECO:0007669"/>
    <property type="project" value="UniProtKB-KW"/>
</dbReference>
<evidence type="ECO:0000256" key="10">
    <source>
        <dbReference type="ARBA" id="ARBA00048679"/>
    </source>
</evidence>
<organism evidence="17 18">
    <name type="scientific">Cuscuta australis</name>
    <dbReference type="NCBI Taxonomy" id="267555"/>
    <lineage>
        <taxon>Eukaryota</taxon>
        <taxon>Viridiplantae</taxon>
        <taxon>Streptophyta</taxon>
        <taxon>Embryophyta</taxon>
        <taxon>Tracheophyta</taxon>
        <taxon>Spermatophyta</taxon>
        <taxon>Magnoliopsida</taxon>
        <taxon>eudicotyledons</taxon>
        <taxon>Gunneridae</taxon>
        <taxon>Pentapetalae</taxon>
        <taxon>asterids</taxon>
        <taxon>lamiids</taxon>
        <taxon>Solanales</taxon>
        <taxon>Convolvulaceae</taxon>
        <taxon>Cuscuteae</taxon>
        <taxon>Cuscuta</taxon>
        <taxon>Cuscuta subgen. Grammica</taxon>
        <taxon>Cuscuta sect. Cleistogrammica</taxon>
    </lineage>
</organism>
<keyword evidence="7" id="KW-1015">Disulfide bond</keyword>
<feature type="chain" id="PRO_5016346028" description="Receptor-like serine/threonine-protein kinase" evidence="13">
    <location>
        <begin position="32"/>
        <end position="822"/>
    </location>
</feature>
<evidence type="ECO:0000259" key="16">
    <source>
        <dbReference type="PROSITE" id="PS50948"/>
    </source>
</evidence>
<dbReference type="PROSITE" id="PS50948">
    <property type="entry name" value="PAN"/>
    <property type="match status" value="1"/>
</dbReference>
<dbReference type="CDD" id="cd01098">
    <property type="entry name" value="PAN_AP_plant"/>
    <property type="match status" value="1"/>
</dbReference>
<keyword evidence="3 13" id="KW-0732">Signal</keyword>
<comment type="catalytic activity">
    <reaction evidence="9 11">
        <text>L-threonyl-[protein] + ATP = O-phospho-L-threonyl-[protein] + ADP + H(+)</text>
        <dbReference type="Rhea" id="RHEA:46608"/>
        <dbReference type="Rhea" id="RHEA-COMP:11060"/>
        <dbReference type="Rhea" id="RHEA-COMP:11605"/>
        <dbReference type="ChEBI" id="CHEBI:15378"/>
        <dbReference type="ChEBI" id="CHEBI:30013"/>
        <dbReference type="ChEBI" id="CHEBI:30616"/>
        <dbReference type="ChEBI" id="CHEBI:61977"/>
        <dbReference type="ChEBI" id="CHEBI:456216"/>
        <dbReference type="EC" id="2.7.11.1"/>
    </reaction>
</comment>
<dbReference type="Gene3D" id="3.50.4.10">
    <property type="entry name" value="Hepatocyte Growth Factor"/>
    <property type="match status" value="1"/>
</dbReference>
<feature type="domain" description="Protein kinase" evidence="14">
    <location>
        <begin position="509"/>
        <end position="796"/>
    </location>
</feature>
<dbReference type="GO" id="GO:0005524">
    <property type="term" value="F:ATP binding"/>
    <property type="evidence" value="ECO:0007669"/>
    <property type="project" value="UniProtKB-KW"/>
</dbReference>
<dbReference type="GO" id="GO:0048544">
    <property type="term" value="P:recognition of pollen"/>
    <property type="evidence" value="ECO:0007669"/>
    <property type="project" value="InterPro"/>
</dbReference>
<dbReference type="PROSITE" id="PS00108">
    <property type="entry name" value="PROTEIN_KINASE_ST"/>
    <property type="match status" value="1"/>
</dbReference>
<dbReference type="SMART" id="SM00108">
    <property type="entry name" value="B_lectin"/>
    <property type="match status" value="1"/>
</dbReference>
<evidence type="ECO:0000256" key="9">
    <source>
        <dbReference type="ARBA" id="ARBA00047899"/>
    </source>
</evidence>
<dbReference type="Gene3D" id="1.10.510.10">
    <property type="entry name" value="Transferase(Phosphotransferase) domain 1"/>
    <property type="match status" value="1"/>
</dbReference>
<dbReference type="InterPro" id="IPR000858">
    <property type="entry name" value="S_locus_glycoprot_dom"/>
</dbReference>
<keyword evidence="18" id="KW-1185">Reference proteome</keyword>
<dbReference type="CDD" id="cd00028">
    <property type="entry name" value="B_lectin"/>
    <property type="match status" value="1"/>
</dbReference>
<dbReference type="EMBL" id="NQVE01000209">
    <property type="protein sequence ID" value="RAL38563.1"/>
    <property type="molecule type" value="Genomic_DNA"/>
</dbReference>
<feature type="transmembrane region" description="Helical" evidence="12">
    <location>
        <begin position="444"/>
        <end position="467"/>
    </location>
</feature>
<keyword evidence="5 11" id="KW-0418">Kinase</keyword>
<dbReference type="SMART" id="SM00473">
    <property type="entry name" value="PAN_AP"/>
    <property type="match status" value="1"/>
</dbReference>
<evidence type="ECO:0000313" key="18">
    <source>
        <dbReference type="Proteomes" id="UP000249390"/>
    </source>
</evidence>
<accession>A0A328D3T7</accession>
<dbReference type="PROSITE" id="PS50927">
    <property type="entry name" value="BULB_LECTIN"/>
    <property type="match status" value="1"/>
</dbReference>
<dbReference type="PIRSF" id="PIRSF000641">
    <property type="entry name" value="SRK"/>
    <property type="match status" value="1"/>
</dbReference>
<name>A0A328D3T7_9ASTE</name>
<feature type="domain" description="Apple" evidence="16">
    <location>
        <begin position="350"/>
        <end position="427"/>
    </location>
</feature>
<dbReference type="CDD" id="cd14066">
    <property type="entry name" value="STKc_IRAK"/>
    <property type="match status" value="1"/>
</dbReference>
<evidence type="ECO:0000256" key="13">
    <source>
        <dbReference type="SAM" id="SignalP"/>
    </source>
</evidence>
<dbReference type="InterPro" id="IPR000719">
    <property type="entry name" value="Prot_kinase_dom"/>
</dbReference>
<dbReference type="Pfam" id="PF01453">
    <property type="entry name" value="B_lectin"/>
    <property type="match status" value="1"/>
</dbReference>
<dbReference type="InterPro" id="IPR011009">
    <property type="entry name" value="Kinase-like_dom_sf"/>
</dbReference>
<evidence type="ECO:0000256" key="8">
    <source>
        <dbReference type="ARBA" id="ARBA00023180"/>
    </source>
</evidence>
<dbReference type="Gene3D" id="2.90.10.10">
    <property type="entry name" value="Bulb-type lectin domain"/>
    <property type="match status" value="1"/>
</dbReference>